<dbReference type="SUPFAM" id="SSF47370">
    <property type="entry name" value="Bromodomain"/>
    <property type="match status" value="1"/>
</dbReference>
<dbReference type="PROSITE" id="PS50812">
    <property type="entry name" value="PWWP"/>
    <property type="match status" value="1"/>
</dbReference>
<feature type="region of interest" description="Disordered" evidence="12">
    <location>
        <begin position="1276"/>
        <end position="1316"/>
    </location>
</feature>
<dbReference type="InterPro" id="IPR011011">
    <property type="entry name" value="Znf_FYVE_PHD"/>
</dbReference>
<evidence type="ECO:0000256" key="6">
    <source>
        <dbReference type="ARBA" id="ARBA00022833"/>
    </source>
</evidence>
<keyword evidence="9" id="KW-0539">Nucleus</keyword>
<sequence>MNTLPNRLAYMINRQGLMGVSSLHIRVRGHLGNVLSPDNDFSEFHRPEHYIRYIEPLESELAVQVEYDMDEQDQEWLDAVNNDRKKEQIDKVSYEIFEIIMDRLEKEWFDLTKNLPKPDLALPSEDSTCAICDDSEGENTNAIVFCDGCNLAVHQDCYGVPYIPEGQWLCRKCTVSPENPVSCILCPNEGGAFKQTVHGEWVHLLCAIWVPETRVANDVFMEPVTGIDKISKQRWKLKCSVCGVREGACIQCTKSSCFLAFHATCGRKEKLLMPMKASQGSEAPTLAAYCEKHLPKEQADARDAALAAEHGSDQAEPENEDDDDTIATATPKSSKTARAYAKTYKPGPPLVPHIIVQRLLQYISKVVIRQKEKFVLMVCRYWSLKREARRGAPLLKRLHLEPWTASSGSRQQGEEDKALKLELLKRLKADLEKVKALTEMTRKRELRKSEQADVINDVLSSTLFPHEPGLRIAFEKITGIDRNDYFKNPVSPNDVPDYYDVIKHPMCWSVIDQRLDRHEYWDLQDFKDDIYLVLNNAMTYNKSGSSFYKTASRIKSIADNILSDLDRFVQYHPEANQALEEDKPTPSDTTTLPTIGNLEPPLSLLTLFDSPETIEKDLHIVLSDSPISSLFSYEHAVLKPPPPPKPTRTEMLRRKKEERKALADASPGLRGPKTRRALAAAAAFEAEAGSPQSGFFTAEEHEFEIEHERGPEHEPEHEHEEPEPEPESEPHPEPEHEHEHEHEAEPASSVHEDAEPHPVADEEPPQASTSTAPVRTLKYPNKKGKRTPLILPGQSEVPPMVDDVDSQKSFKMFDAGWILPPDQKRHGRVPVERKPLPPPKKRQKTGATSSSICISRLYLSNVDDGYITFDITEREKSHLSTFSTSAAENETLNLDNSPQIFPESLSVGSEVAMSVDEPSLVAHVAPSESEALPPIVTGAVVNETGIHPTIFPQPPPEAVVEVEVIQATVKDEPLHEEVPALEPPHLEPPSPEVQASEIVQPEPEQTEVETSPTLPAVSNTIVEVEIPPVSPEAPISDLPGPSSLEEQPQEVQVSPQTSPQISPRRKKKEPRNVIIIEELDTPAIRREKNQRRREEKLRLKAQKEAEEAGIPFRQAGPSGALDMDLGSELSSLSDLSGDEDSSPKSKRFVPPKAREPGEIVLAPGAMLEGGTLVWAKSATYPWWPAVIFEPDDPEVPAPVLSIRDEVTRTDESPLHLVRFFDGGKTWQWFELPKLRLFGEDPSLDEDMLAPTSKRQRWKNPGVRKNCRDAYRRALAEMETNVEDEGPVDEQQVTEPTQVEAAAEGPPATPAAEAPGS</sequence>
<dbReference type="CDD" id="cd15492">
    <property type="entry name" value="PHD_BRPF_JADE_like"/>
    <property type="match status" value="1"/>
</dbReference>
<dbReference type="InterPro" id="IPR013083">
    <property type="entry name" value="Znf_RING/FYVE/PHD"/>
</dbReference>
<organism evidence="17 18">
    <name type="scientific">Meripilus lineatus</name>
    <dbReference type="NCBI Taxonomy" id="2056292"/>
    <lineage>
        <taxon>Eukaryota</taxon>
        <taxon>Fungi</taxon>
        <taxon>Dikarya</taxon>
        <taxon>Basidiomycota</taxon>
        <taxon>Agaricomycotina</taxon>
        <taxon>Agaricomycetes</taxon>
        <taxon>Polyporales</taxon>
        <taxon>Meripilaceae</taxon>
        <taxon>Meripilus</taxon>
    </lineage>
</organism>
<dbReference type="FunFam" id="3.30.40.10:FF:000007">
    <property type="entry name" value="Bromodomain containing 1, isoform CRA_b"/>
    <property type="match status" value="1"/>
</dbReference>
<dbReference type="GO" id="GO:0005634">
    <property type="term" value="C:nucleus"/>
    <property type="evidence" value="ECO:0007669"/>
    <property type="project" value="UniProtKB-SubCell"/>
</dbReference>
<feature type="compositionally biased region" description="Low complexity" evidence="12">
    <location>
        <begin position="1299"/>
        <end position="1316"/>
    </location>
</feature>
<keyword evidence="5 11" id="KW-0863">Zinc-finger</keyword>
<dbReference type="PRINTS" id="PR00503">
    <property type="entry name" value="BROMODOMAIN"/>
</dbReference>
<feature type="region of interest" description="Disordered" evidence="12">
    <location>
        <begin position="818"/>
        <end position="848"/>
    </location>
</feature>
<feature type="compositionally biased region" description="Polar residues" evidence="12">
    <location>
        <begin position="1008"/>
        <end position="1021"/>
    </location>
</feature>
<proteinExistence type="predicted"/>
<dbReference type="InterPro" id="IPR019786">
    <property type="entry name" value="Zinc_finger_PHD-type_CS"/>
</dbReference>
<keyword evidence="2" id="KW-0597">Phosphoprotein</keyword>
<dbReference type="PROSITE" id="PS50016">
    <property type="entry name" value="ZF_PHD_2"/>
    <property type="match status" value="1"/>
</dbReference>
<feature type="compositionally biased region" description="Basic and acidic residues" evidence="12">
    <location>
        <begin position="703"/>
        <end position="720"/>
    </location>
</feature>
<dbReference type="SMART" id="SM00293">
    <property type="entry name" value="PWWP"/>
    <property type="match status" value="1"/>
</dbReference>
<dbReference type="PROSITE" id="PS00633">
    <property type="entry name" value="BROMODOMAIN_1"/>
    <property type="match status" value="1"/>
</dbReference>
<evidence type="ECO:0008006" key="19">
    <source>
        <dbReference type="Google" id="ProtNLM"/>
    </source>
</evidence>
<feature type="compositionally biased region" description="Low complexity" evidence="12">
    <location>
        <begin position="1121"/>
        <end position="1135"/>
    </location>
</feature>
<dbReference type="PANTHER" id="PTHR13793">
    <property type="entry name" value="PHD FINGER PROTEINS"/>
    <property type="match status" value="1"/>
</dbReference>
<keyword evidence="3" id="KW-0479">Metal-binding</keyword>
<comment type="subcellular location">
    <subcellularLocation>
        <location evidence="1">Nucleus</location>
    </subcellularLocation>
</comment>
<dbReference type="InterPro" id="IPR001487">
    <property type="entry name" value="Bromodomain"/>
</dbReference>
<dbReference type="Pfam" id="PF13831">
    <property type="entry name" value="PHD_2"/>
    <property type="match status" value="1"/>
</dbReference>
<dbReference type="CDD" id="cd05839">
    <property type="entry name" value="PWWP_BRPF"/>
    <property type="match status" value="1"/>
</dbReference>
<feature type="domain" description="PWWP" evidence="15">
    <location>
        <begin position="1169"/>
        <end position="1240"/>
    </location>
</feature>
<evidence type="ECO:0000256" key="1">
    <source>
        <dbReference type="ARBA" id="ARBA00004123"/>
    </source>
</evidence>
<reference evidence="17" key="1">
    <citation type="submission" date="2022-07" db="EMBL/GenBank/DDBJ databases">
        <title>Genome Sequence of Physisporinus lineatus.</title>
        <authorList>
            <person name="Buettner E."/>
        </authorList>
    </citation>
    <scope>NUCLEOTIDE SEQUENCE</scope>
    <source>
        <strain evidence="17">VT162</strain>
    </source>
</reference>
<dbReference type="Pfam" id="PF10513">
    <property type="entry name" value="EPL1"/>
    <property type="match status" value="1"/>
</dbReference>
<feature type="compositionally biased region" description="Basic and acidic residues" evidence="12">
    <location>
        <begin position="1086"/>
        <end position="1106"/>
    </location>
</feature>
<evidence type="ECO:0000259" key="13">
    <source>
        <dbReference type="PROSITE" id="PS50014"/>
    </source>
</evidence>
<feature type="region of interest" description="Disordered" evidence="12">
    <location>
        <begin position="980"/>
        <end position="1073"/>
    </location>
</feature>
<evidence type="ECO:0000256" key="2">
    <source>
        <dbReference type="ARBA" id="ARBA00022553"/>
    </source>
</evidence>
<feature type="compositionally biased region" description="Acidic residues" evidence="12">
    <location>
        <begin position="315"/>
        <end position="325"/>
    </location>
</feature>
<dbReference type="Gene3D" id="1.20.920.10">
    <property type="entry name" value="Bromodomain-like"/>
    <property type="match status" value="1"/>
</dbReference>
<dbReference type="GO" id="GO:0006357">
    <property type="term" value="P:regulation of transcription by RNA polymerase II"/>
    <property type="evidence" value="ECO:0007669"/>
    <property type="project" value="TreeGrafter"/>
</dbReference>
<evidence type="ECO:0000256" key="8">
    <source>
        <dbReference type="ARBA" id="ARBA00023117"/>
    </source>
</evidence>
<evidence type="ECO:0000256" key="10">
    <source>
        <dbReference type="PROSITE-ProRule" id="PRU00035"/>
    </source>
</evidence>
<dbReference type="Pfam" id="PF13832">
    <property type="entry name" value="zf-HC5HC2H_2"/>
    <property type="match status" value="1"/>
</dbReference>
<feature type="compositionally biased region" description="Polar residues" evidence="12">
    <location>
        <begin position="327"/>
        <end position="336"/>
    </location>
</feature>
<gene>
    <name evidence="17" type="ORF">NLI96_g9261</name>
</gene>
<dbReference type="FunFam" id="3.30.40.10:FF:000008">
    <property type="entry name" value="Bromodomain containing 1, isoform CRA_a"/>
    <property type="match status" value="1"/>
</dbReference>
<evidence type="ECO:0000256" key="5">
    <source>
        <dbReference type="ARBA" id="ARBA00022771"/>
    </source>
</evidence>
<feature type="region of interest" description="Disordered" evidence="12">
    <location>
        <begin position="575"/>
        <end position="595"/>
    </location>
</feature>
<feature type="domain" description="PHD-type" evidence="14">
    <location>
        <begin position="126"/>
        <end position="176"/>
    </location>
</feature>
<dbReference type="Proteomes" id="UP001212997">
    <property type="component" value="Unassembled WGS sequence"/>
</dbReference>
<feature type="region of interest" description="Disordered" evidence="12">
    <location>
        <begin position="703"/>
        <end position="799"/>
    </location>
</feature>
<dbReference type="SUPFAM" id="SSF63748">
    <property type="entry name" value="Tudor/PWWP/MBT"/>
    <property type="match status" value="1"/>
</dbReference>
<accession>A0AAD5UW12</accession>
<dbReference type="EMBL" id="JANAWD010000459">
    <property type="protein sequence ID" value="KAJ3479145.1"/>
    <property type="molecule type" value="Genomic_DNA"/>
</dbReference>
<dbReference type="Gene3D" id="2.30.30.140">
    <property type="match status" value="1"/>
</dbReference>
<dbReference type="InterPro" id="IPR001965">
    <property type="entry name" value="Znf_PHD"/>
</dbReference>
<dbReference type="PROSITE" id="PS01359">
    <property type="entry name" value="ZF_PHD_1"/>
    <property type="match status" value="1"/>
</dbReference>
<dbReference type="PROSITE" id="PS50014">
    <property type="entry name" value="BROMODOMAIN_2"/>
    <property type="match status" value="1"/>
</dbReference>
<feature type="compositionally biased region" description="Basic and acidic residues" evidence="12">
    <location>
        <begin position="728"/>
        <end position="760"/>
    </location>
</feature>
<keyword evidence="4" id="KW-0677">Repeat</keyword>
<keyword evidence="6" id="KW-0862">Zinc</keyword>
<evidence type="ECO:0000313" key="17">
    <source>
        <dbReference type="EMBL" id="KAJ3479145.1"/>
    </source>
</evidence>
<keyword evidence="8 10" id="KW-0103">Bromodomain</keyword>
<dbReference type="SMART" id="SM00249">
    <property type="entry name" value="PHD"/>
    <property type="match status" value="2"/>
</dbReference>
<evidence type="ECO:0000256" key="12">
    <source>
        <dbReference type="SAM" id="MobiDB-lite"/>
    </source>
</evidence>
<evidence type="ECO:0000256" key="11">
    <source>
        <dbReference type="PROSITE-ProRule" id="PRU00146"/>
    </source>
</evidence>
<dbReference type="SUPFAM" id="SSF57903">
    <property type="entry name" value="FYVE/PHD zinc finger"/>
    <property type="match status" value="1"/>
</dbReference>
<evidence type="ECO:0000313" key="18">
    <source>
        <dbReference type="Proteomes" id="UP001212997"/>
    </source>
</evidence>
<evidence type="ECO:0000259" key="15">
    <source>
        <dbReference type="PROSITE" id="PS50812"/>
    </source>
</evidence>
<keyword evidence="7" id="KW-0007">Acetylation</keyword>
<dbReference type="GO" id="GO:0006325">
    <property type="term" value="P:chromatin organization"/>
    <property type="evidence" value="ECO:0007669"/>
    <property type="project" value="UniProtKB-ARBA"/>
</dbReference>
<evidence type="ECO:0000259" key="16">
    <source>
        <dbReference type="PROSITE" id="PS51805"/>
    </source>
</evidence>
<name>A0AAD5UW12_9APHY</name>
<dbReference type="Gene3D" id="3.30.40.10">
    <property type="entry name" value="Zinc/RING finger domain, C3HC4 (zinc finger)"/>
    <property type="match status" value="2"/>
</dbReference>
<evidence type="ECO:0000256" key="4">
    <source>
        <dbReference type="ARBA" id="ARBA00022737"/>
    </source>
</evidence>
<feature type="region of interest" description="Disordered" evidence="12">
    <location>
        <begin position="1086"/>
        <end position="1151"/>
    </location>
</feature>
<dbReference type="InterPro" id="IPR034732">
    <property type="entry name" value="EPHD"/>
</dbReference>
<feature type="region of interest" description="Disordered" evidence="12">
    <location>
        <begin position="301"/>
        <end position="338"/>
    </location>
</feature>
<dbReference type="PROSITE" id="PS51805">
    <property type="entry name" value="EPHD"/>
    <property type="match status" value="1"/>
</dbReference>
<evidence type="ECO:0000259" key="14">
    <source>
        <dbReference type="PROSITE" id="PS50016"/>
    </source>
</evidence>
<feature type="region of interest" description="Disordered" evidence="12">
    <location>
        <begin position="635"/>
        <end position="674"/>
    </location>
</feature>
<feature type="compositionally biased region" description="Low complexity" evidence="12">
    <location>
        <begin position="1041"/>
        <end position="1060"/>
    </location>
</feature>
<dbReference type="InterPro" id="IPR036427">
    <property type="entry name" value="Bromodomain-like_sf"/>
</dbReference>
<dbReference type="InterPro" id="IPR000313">
    <property type="entry name" value="PWWP_dom"/>
</dbReference>
<comment type="caution">
    <text evidence="17">The sequence shown here is derived from an EMBL/GenBank/DDBJ whole genome shotgun (WGS) entry which is preliminary data.</text>
</comment>
<dbReference type="InterPro" id="IPR050701">
    <property type="entry name" value="Histone_Mod_Regulator"/>
</dbReference>
<keyword evidence="18" id="KW-1185">Reference proteome</keyword>
<dbReference type="InterPro" id="IPR019542">
    <property type="entry name" value="Enhancer_polycomb-like_N"/>
</dbReference>
<dbReference type="GO" id="GO:0008270">
    <property type="term" value="F:zinc ion binding"/>
    <property type="evidence" value="ECO:0007669"/>
    <property type="project" value="UniProtKB-KW"/>
</dbReference>
<dbReference type="Pfam" id="PF00855">
    <property type="entry name" value="PWWP"/>
    <property type="match status" value="1"/>
</dbReference>
<dbReference type="CDD" id="cd04369">
    <property type="entry name" value="Bromodomain"/>
    <property type="match status" value="1"/>
</dbReference>
<dbReference type="SMART" id="SM00297">
    <property type="entry name" value="BROMO"/>
    <property type="match status" value="1"/>
</dbReference>
<feature type="domain" description="PHD-type" evidence="16">
    <location>
        <begin position="180"/>
        <end position="294"/>
    </location>
</feature>
<feature type="domain" description="Bromo" evidence="13">
    <location>
        <begin position="478"/>
        <end position="548"/>
    </location>
</feature>
<dbReference type="InterPro" id="IPR019787">
    <property type="entry name" value="Znf_PHD-finger"/>
</dbReference>
<protein>
    <recommendedName>
        <fullName evidence="19">Peregrin</fullName>
    </recommendedName>
</protein>
<dbReference type="Pfam" id="PF00439">
    <property type="entry name" value="Bromodomain"/>
    <property type="match status" value="1"/>
</dbReference>
<dbReference type="InterPro" id="IPR018359">
    <property type="entry name" value="Bromodomain_CS"/>
</dbReference>
<dbReference type="PANTHER" id="PTHR13793:SF107">
    <property type="entry name" value="BROMODOMAIN-CONTAINING PROTEIN HOMOLOG"/>
    <property type="match status" value="1"/>
</dbReference>
<evidence type="ECO:0000256" key="7">
    <source>
        <dbReference type="ARBA" id="ARBA00022990"/>
    </source>
</evidence>
<evidence type="ECO:0000256" key="3">
    <source>
        <dbReference type="ARBA" id="ARBA00022723"/>
    </source>
</evidence>
<evidence type="ECO:0000256" key="9">
    <source>
        <dbReference type="ARBA" id="ARBA00023242"/>
    </source>
</evidence>